<feature type="compositionally biased region" description="Polar residues" evidence="1">
    <location>
        <begin position="223"/>
        <end position="232"/>
    </location>
</feature>
<proteinExistence type="predicted"/>
<reference evidence="2" key="1">
    <citation type="submission" date="2019-06" db="EMBL/GenBank/DDBJ databases">
        <authorList>
            <person name="Deangelis K."/>
            <person name="Huntemann M."/>
            <person name="Clum A."/>
            <person name="Pillay M."/>
            <person name="Palaniappan K."/>
            <person name="Varghese N."/>
            <person name="Mikhailova N."/>
            <person name="Stamatis D."/>
            <person name="Reddy T."/>
            <person name="Daum C."/>
            <person name="Shapiro N."/>
            <person name="Ivanova N."/>
            <person name="Kyrpides N."/>
            <person name="Woyke T."/>
        </authorList>
    </citation>
    <scope>NUCLEOTIDE SEQUENCE [LARGE SCALE GENOMIC DNA]</scope>
    <source>
        <strain evidence="2">128R</strain>
    </source>
</reference>
<protein>
    <recommendedName>
        <fullName evidence="3">DUF2913 family protein</fullName>
    </recommendedName>
</protein>
<gene>
    <name evidence="2" type="ORF">FHU10_5332</name>
</gene>
<comment type="caution">
    <text evidence="2">The sequence shown here is derived from an EMBL/GenBank/DDBJ whole genome shotgun (WGS) entry which is preliminary data.</text>
</comment>
<sequence>MYSADNSVHHLLWCILVALRTAEQETPFTSETVRRRFISNWLDEARSKPSFQGMNAEFTSLRQLLNTTDKSVPVDRTLSLLMNHASAAEHCDLFRFRSALNVLMQKGWRLVVCRFPENITMELMQRRRDRRQHALQLTRTETAFQHTGDMVQPVTFQLLLNSTGDASEDVEKIFHAGGFQVVVADIELALDNRRHVRTLHIGTTSLAPNEWSPRRNDIWRPPHSSTGKVSYH</sequence>
<name>A0A542CS00_SERFO</name>
<evidence type="ECO:0000256" key="1">
    <source>
        <dbReference type="SAM" id="MobiDB-lite"/>
    </source>
</evidence>
<feature type="region of interest" description="Disordered" evidence="1">
    <location>
        <begin position="206"/>
        <end position="232"/>
    </location>
</feature>
<reference evidence="2" key="2">
    <citation type="submission" date="2019-08" db="EMBL/GenBank/DDBJ databases">
        <title>Investigation of anaerobic lignin degradation for improved lignocellulosic biofuels.</title>
        <authorList>
            <person name="Deangelis K.PhD."/>
        </authorList>
    </citation>
    <scope>NUCLEOTIDE SEQUENCE [LARGE SCALE GENOMIC DNA]</scope>
    <source>
        <strain evidence="2">128R</strain>
    </source>
</reference>
<accession>A0A542CS00</accession>
<dbReference type="AlphaFoldDB" id="A0A542CS00"/>
<organism evidence="2">
    <name type="scientific">Serratia fonticola</name>
    <dbReference type="NCBI Taxonomy" id="47917"/>
    <lineage>
        <taxon>Bacteria</taxon>
        <taxon>Pseudomonadati</taxon>
        <taxon>Pseudomonadota</taxon>
        <taxon>Gammaproteobacteria</taxon>
        <taxon>Enterobacterales</taxon>
        <taxon>Yersiniaceae</taxon>
        <taxon>Serratia</taxon>
    </lineage>
</organism>
<evidence type="ECO:0008006" key="3">
    <source>
        <dbReference type="Google" id="ProtNLM"/>
    </source>
</evidence>
<dbReference type="EMBL" id="VISQ01000002">
    <property type="protein sequence ID" value="TVZ61634.1"/>
    <property type="molecule type" value="Genomic_DNA"/>
</dbReference>
<evidence type="ECO:0000313" key="2">
    <source>
        <dbReference type="EMBL" id="TVZ61634.1"/>
    </source>
</evidence>